<dbReference type="PROSITE" id="PS00136">
    <property type="entry name" value="SUBTILASE_ASP"/>
    <property type="match status" value="1"/>
</dbReference>
<dbReference type="STRING" id="356882.A0A423X350"/>
<organism evidence="6 7">
    <name type="scientific">Cytospora schulzeri</name>
    <dbReference type="NCBI Taxonomy" id="448051"/>
    <lineage>
        <taxon>Eukaryota</taxon>
        <taxon>Fungi</taxon>
        <taxon>Dikarya</taxon>
        <taxon>Ascomycota</taxon>
        <taxon>Pezizomycotina</taxon>
        <taxon>Sordariomycetes</taxon>
        <taxon>Sordariomycetidae</taxon>
        <taxon>Diaporthales</taxon>
        <taxon>Cytosporaceae</taxon>
        <taxon>Cytospora</taxon>
    </lineage>
</organism>
<dbReference type="InterPro" id="IPR051048">
    <property type="entry name" value="Peptidase_S8/S53_subtilisin"/>
</dbReference>
<evidence type="ECO:0000313" key="7">
    <source>
        <dbReference type="Proteomes" id="UP000283895"/>
    </source>
</evidence>
<proteinExistence type="inferred from homology"/>
<dbReference type="PANTHER" id="PTHR43399">
    <property type="entry name" value="SUBTILISIN-RELATED"/>
    <property type="match status" value="1"/>
</dbReference>
<dbReference type="InterPro" id="IPR036852">
    <property type="entry name" value="Peptidase_S8/S53_dom_sf"/>
</dbReference>
<sequence>MSTFGEWAAAGLERARLTRAAFDLSMNVQELPDPQHSTVSIVEEACDTVLISLENGISEDVLDSVDSGPEQDPKSSPALDKLSKAHALDKLRRNPKNSNTDFCEEDTTVGSHLSRYIDVGYYLDDTNNMKATWEVFDFKVAGVFSHAISQADYEADFQEYWDAEVPTGSVQVLDEINSLCGTILSSARLRKRLQVTFESRGLWRPEKKEETHVSAKLNSKQSSLQQLLNIPQFKFSKASKRRLLANLARALLLFIRTSWWTGHSVVDRLFIEHDPTSMEYPRRQAPYIHRPFGCNTVADETNKIISHYASEFLKLHQRFLATHIRRYDAQPRVKVAVLDTGLDQNNSELRGLLAKERIIEHRSAIAEIVSFDGATAEDTDSHGTHTASLLHKIAPHVDLYIAKIASTAHKGVEGLENVVEAIKWAIEKQVDIISMSFGFPDKNTDLDTLSSVIEAAHKADIILFAAASNTGDKPSDSHSQIMKTYIRMPNSSTAPPPGGPIHLGHVLDSLAIIRPLNRKSRLDIPPEDILPPQVQQGFEATRKKLMGGTYGIGAKLLSILGAGLDANGLHGDHWQETVRTECLRTISFIPTDEYIQQTLSLASVRSFLESSTFKPTLYMVTGLKIAEGASVQIDVGRSRGFALDLALNLPVTPVEAGPKLEFAKSREESESFRSSSFVLALQVEKIKVKRQGFSHKPHLKGGMYRFSKRVTKQEAELELLRGQKLMEEDIEMMNLDSPGEDFAIEEGTDMDGPEETFWVIPQKAFDVTED</sequence>
<accession>A0A423X350</accession>
<dbReference type="OrthoDB" id="4500473at2759"/>
<protein>
    <submittedName>
        <fullName evidence="6">Uncharacterized protein</fullName>
    </submittedName>
</protein>
<evidence type="ECO:0000256" key="1">
    <source>
        <dbReference type="ARBA" id="ARBA00011073"/>
    </source>
</evidence>
<dbReference type="InterPro" id="IPR000209">
    <property type="entry name" value="Peptidase_S8/S53_dom"/>
</dbReference>
<comment type="caution">
    <text evidence="3">Lacks conserved residue(s) required for the propagation of feature annotation.</text>
</comment>
<dbReference type="PANTHER" id="PTHR43399:SF4">
    <property type="entry name" value="CELL WALL-ASSOCIATED PROTEASE"/>
    <property type="match status" value="1"/>
</dbReference>
<dbReference type="AlphaFoldDB" id="A0A423X350"/>
<dbReference type="PROSITE" id="PS51892">
    <property type="entry name" value="SUBTILASE"/>
    <property type="match status" value="1"/>
</dbReference>
<dbReference type="Proteomes" id="UP000283895">
    <property type="component" value="Unassembled WGS sequence"/>
</dbReference>
<feature type="domain" description="DUF7580" evidence="5">
    <location>
        <begin position="173"/>
        <end position="298"/>
    </location>
</feature>
<reference evidence="6 7" key="1">
    <citation type="submission" date="2015-09" db="EMBL/GenBank/DDBJ databases">
        <title>Host preference determinants of Valsa canker pathogens revealed by comparative genomics.</title>
        <authorList>
            <person name="Yin Z."/>
            <person name="Huang L."/>
        </authorList>
    </citation>
    <scope>NUCLEOTIDE SEQUENCE [LARGE SCALE GENOMIC DNA]</scope>
    <source>
        <strain evidence="6 7">03-1</strain>
    </source>
</reference>
<evidence type="ECO:0000259" key="5">
    <source>
        <dbReference type="Pfam" id="PF24476"/>
    </source>
</evidence>
<dbReference type="Gene3D" id="3.40.50.200">
    <property type="entry name" value="Peptidase S8/S53 domain"/>
    <property type="match status" value="1"/>
</dbReference>
<keyword evidence="7" id="KW-1185">Reference proteome</keyword>
<dbReference type="GO" id="GO:0006508">
    <property type="term" value="P:proteolysis"/>
    <property type="evidence" value="ECO:0007669"/>
    <property type="project" value="InterPro"/>
</dbReference>
<dbReference type="Pfam" id="PF24476">
    <property type="entry name" value="DUF7580"/>
    <property type="match status" value="1"/>
</dbReference>
<keyword evidence="2" id="KW-0378">Hydrolase</keyword>
<evidence type="ECO:0000313" key="6">
    <source>
        <dbReference type="EMBL" id="ROW10269.1"/>
    </source>
</evidence>
<dbReference type="EMBL" id="LKEA01000003">
    <property type="protein sequence ID" value="ROW10269.1"/>
    <property type="molecule type" value="Genomic_DNA"/>
</dbReference>
<evidence type="ECO:0000256" key="2">
    <source>
        <dbReference type="ARBA" id="ARBA00022801"/>
    </source>
</evidence>
<comment type="caution">
    <text evidence="6">The sequence shown here is derived from an EMBL/GenBank/DDBJ whole genome shotgun (WGS) entry which is preliminary data.</text>
</comment>
<comment type="similarity">
    <text evidence="1 3">Belongs to the peptidase S8 family.</text>
</comment>
<gene>
    <name evidence="6" type="ORF">VMCG_01924</name>
</gene>
<dbReference type="GO" id="GO:0004252">
    <property type="term" value="F:serine-type endopeptidase activity"/>
    <property type="evidence" value="ECO:0007669"/>
    <property type="project" value="InterPro"/>
</dbReference>
<feature type="domain" description="Peptidase S8/S53" evidence="4">
    <location>
        <begin position="333"/>
        <end position="474"/>
    </location>
</feature>
<dbReference type="InterPro" id="IPR056002">
    <property type="entry name" value="DUF7580"/>
</dbReference>
<dbReference type="SUPFAM" id="SSF52743">
    <property type="entry name" value="Subtilisin-like"/>
    <property type="match status" value="1"/>
</dbReference>
<evidence type="ECO:0000259" key="4">
    <source>
        <dbReference type="Pfam" id="PF00082"/>
    </source>
</evidence>
<evidence type="ECO:0000256" key="3">
    <source>
        <dbReference type="PROSITE-ProRule" id="PRU01240"/>
    </source>
</evidence>
<dbReference type="InterPro" id="IPR023827">
    <property type="entry name" value="Peptidase_S8_Asp-AS"/>
</dbReference>
<dbReference type="Pfam" id="PF00082">
    <property type="entry name" value="Peptidase_S8"/>
    <property type="match status" value="1"/>
</dbReference>
<name>A0A423X350_9PEZI</name>